<protein>
    <submittedName>
        <fullName evidence="1">Uncharacterized protein</fullName>
    </submittedName>
</protein>
<dbReference type="EnsemblPlants" id="AVESA.00010b.r2.7AG1186960.1">
    <property type="protein sequence ID" value="AVESA.00010b.r2.7AG1186960.1.CDS"/>
    <property type="gene ID" value="AVESA.00010b.r2.7AG1186960"/>
</dbReference>
<accession>A0ACD5ZN75</accession>
<evidence type="ECO:0000313" key="2">
    <source>
        <dbReference type="Proteomes" id="UP001732700"/>
    </source>
</evidence>
<evidence type="ECO:0000313" key="1">
    <source>
        <dbReference type="EnsemblPlants" id="AVESA.00010b.r2.7AG1186960.1.CDS"/>
    </source>
</evidence>
<organism evidence="1 2">
    <name type="scientific">Avena sativa</name>
    <name type="common">Oat</name>
    <dbReference type="NCBI Taxonomy" id="4498"/>
    <lineage>
        <taxon>Eukaryota</taxon>
        <taxon>Viridiplantae</taxon>
        <taxon>Streptophyta</taxon>
        <taxon>Embryophyta</taxon>
        <taxon>Tracheophyta</taxon>
        <taxon>Spermatophyta</taxon>
        <taxon>Magnoliopsida</taxon>
        <taxon>Liliopsida</taxon>
        <taxon>Poales</taxon>
        <taxon>Poaceae</taxon>
        <taxon>BOP clade</taxon>
        <taxon>Pooideae</taxon>
        <taxon>Poodae</taxon>
        <taxon>Poeae</taxon>
        <taxon>Poeae Chloroplast Group 1 (Aveneae type)</taxon>
        <taxon>Aveninae</taxon>
        <taxon>Avena</taxon>
    </lineage>
</organism>
<keyword evidence="2" id="KW-1185">Reference proteome</keyword>
<dbReference type="Proteomes" id="UP001732700">
    <property type="component" value="Chromosome 7A"/>
</dbReference>
<proteinExistence type="predicted"/>
<sequence length="879" mass="99218">MASGSQVSVQVKLIPTMAEEISGDKARGLESTDLLYPMSTSMATANLDVHICIGILSHDNIVECQDYARRHTLYCEKHLPKFLKRARNGKSRLVSKDVFINLLKCCASRKEKLCLHRACEFLYWFLRNNISRQQSGLDRDYMPQILAEVSKDPDVVDWLLKLIPSEREKLANLWGFGANESNQILTDNQEGSMMVLQEEITNPSTGLKCKICFRDFSDDQCLGLHWTEVHRKETRWLFRGYSCAVCMEPFTNRKVLEKHVQQSHGAQFLQYSILFRCMSCNSNFLNMDLLWQHIVSDHTHEFRLLDAPQRPKGQSVKRTEGTSIKALYDNHNLGKDDGSQKLTCRLCGLKFDILPDLGRHHQVAHMDQGSVGHMPPGRGKYQLNRGRHYYSAFKKSLRPSSSLKKRISSGIEKHFKISSSDLSMITSQMVESETANLGKLLDFQCSDLAQTLFSKIQKTRSHPSNLDILSVARSVCCKTSLLAALEVKYGTMPENIYVKAAKLCSDIGIQIDWHQEEFICPNGCKSGYNSNTLPPLQPTQVDLLVVPSVTNPPDIDGTGGMEEYHYVLDSEDFRWKLKNERVVLCEDVSFGREKFPIVCAVDVDAKEFLRTKPEELLQHCSSVPWQGFHYVTARLMDSSLVDSENCVVGCACSHAHCSPGKCDHVNLFDTLHENPVDIYGTPMQGRFAYDENSKVILQEGYPIYECNSLCTCEASCPNKVLQQGLLVKLEIFKTENKGWAVRAAEPIPRGTFVCEYVGEVVKDDDAMRNVESDTKSACSYLFDMASHIDRGRVDTSGTCPYMIDATRYGNVSRFINHSCWPNLSTRLVVVESRLAHVGLFANLDIAAGEELSYDYRRKLLPGAGCPCHCGARNCRGRVY</sequence>
<reference evidence="1" key="1">
    <citation type="submission" date="2021-05" db="EMBL/GenBank/DDBJ databases">
        <authorList>
            <person name="Scholz U."/>
            <person name="Mascher M."/>
            <person name="Fiebig A."/>
        </authorList>
    </citation>
    <scope>NUCLEOTIDE SEQUENCE [LARGE SCALE GENOMIC DNA]</scope>
</reference>
<reference evidence="1" key="2">
    <citation type="submission" date="2025-09" db="UniProtKB">
        <authorList>
            <consortium name="EnsemblPlants"/>
        </authorList>
    </citation>
    <scope>IDENTIFICATION</scope>
</reference>
<name>A0ACD5ZN75_AVESA</name>